<dbReference type="Gene3D" id="3.30.2320.10">
    <property type="entry name" value="hypothetical protein PF0899 domain"/>
    <property type="match status" value="1"/>
</dbReference>
<dbReference type="InterPro" id="IPR024455">
    <property type="entry name" value="Phage_capsid"/>
</dbReference>
<gene>
    <name evidence="3" type="ORF">SAMN04489858_103253</name>
</gene>
<organism evidence="3 4">
    <name type="scientific">Paracoccus homiensis</name>
    <dbReference type="NCBI Taxonomy" id="364199"/>
    <lineage>
        <taxon>Bacteria</taxon>
        <taxon>Pseudomonadati</taxon>
        <taxon>Pseudomonadota</taxon>
        <taxon>Alphaproteobacteria</taxon>
        <taxon>Rhodobacterales</taxon>
        <taxon>Paracoccaceae</taxon>
        <taxon>Paracoccus</taxon>
    </lineage>
</organism>
<evidence type="ECO:0000259" key="2">
    <source>
        <dbReference type="Pfam" id="PF05065"/>
    </source>
</evidence>
<reference evidence="3 4" key="1">
    <citation type="submission" date="2016-10" db="EMBL/GenBank/DDBJ databases">
        <authorList>
            <person name="de Groot N.N."/>
        </authorList>
    </citation>
    <scope>NUCLEOTIDE SEQUENCE [LARGE SCALE GENOMIC DNA]</scope>
    <source>
        <strain evidence="3 4">DSM 17862</strain>
    </source>
</reference>
<dbReference type="RefSeq" id="WP_090733237.1">
    <property type="nucleotide sequence ID" value="NZ_FOHO01000003.1"/>
</dbReference>
<comment type="subcellular location">
    <subcellularLocation>
        <location evidence="1">Virion</location>
    </subcellularLocation>
</comment>
<feature type="domain" description="Phage capsid-like C-terminal" evidence="2">
    <location>
        <begin position="107"/>
        <end position="391"/>
    </location>
</feature>
<evidence type="ECO:0000313" key="3">
    <source>
        <dbReference type="EMBL" id="SET16862.1"/>
    </source>
</evidence>
<dbReference type="InterPro" id="IPR054612">
    <property type="entry name" value="Phage_capsid-like_C"/>
</dbReference>
<dbReference type="OrthoDB" id="9786516at2"/>
<dbReference type="EMBL" id="FOHO01000003">
    <property type="protein sequence ID" value="SET16862.1"/>
    <property type="molecule type" value="Genomic_DNA"/>
</dbReference>
<dbReference type="AlphaFoldDB" id="A0A1I0CD64"/>
<name>A0A1I0CD64_9RHOB</name>
<evidence type="ECO:0000256" key="1">
    <source>
        <dbReference type="ARBA" id="ARBA00004328"/>
    </source>
</evidence>
<dbReference type="Pfam" id="PF05065">
    <property type="entry name" value="Phage_capsid"/>
    <property type="match status" value="1"/>
</dbReference>
<sequence>MTEVKAAGAKDVPADFRGVDLKGAMMGFVTELKGFREDIQNKLTAQEERMNMLDRKTALRGRAPLSTVAETEVPHQKAFNAYLRSGDDDGLRGLAIEEKGLSVASDGGFLAAPQVADTVQNVLRAGASLRKLANVVAVESSSYEVLVDKADMGAGWADESDATETGAGGVERISIPVHELSAMPKASQRLLDDAAFDVEGWLAERIADKFARSEAAAFINGDGISKPRGIMSYPTAAAGAEGDGQIGVVGTGALGDFNTASPADSLIDLIYALGAEYRANACFVMNSKTAARVRKMKDADGRFLWSDALSAGQAAQLLGYPVMISEDMPDIDMESCAIAFGDFHAAYTIVERPDLRVLRDPFSAKPHVLFYATKRVGGGVTDFNALKLLQFV</sequence>
<accession>A0A1I0CD64</accession>
<keyword evidence="4" id="KW-1185">Reference proteome</keyword>
<dbReference type="Proteomes" id="UP000199180">
    <property type="component" value="Unassembled WGS sequence"/>
</dbReference>
<evidence type="ECO:0000313" key="4">
    <source>
        <dbReference type="Proteomes" id="UP000199180"/>
    </source>
</evidence>
<dbReference type="STRING" id="364199.SAMN04489858_103253"/>
<protein>
    <submittedName>
        <fullName evidence="3">Phage major capsid protein, HK97 family</fullName>
    </submittedName>
</protein>
<proteinExistence type="predicted"/>
<dbReference type="NCBIfam" id="TIGR01554">
    <property type="entry name" value="major_cap_HK97"/>
    <property type="match status" value="1"/>
</dbReference>
<dbReference type="SUPFAM" id="SSF56563">
    <property type="entry name" value="Major capsid protein gp5"/>
    <property type="match status" value="1"/>
</dbReference>
<dbReference type="Gene3D" id="3.30.2400.10">
    <property type="entry name" value="Major capsid protein gp5"/>
    <property type="match status" value="1"/>
</dbReference>